<comment type="caution">
    <text evidence="2">The sequence shown here is derived from an EMBL/GenBank/DDBJ whole genome shotgun (WGS) entry which is preliminary data.</text>
</comment>
<keyword evidence="1" id="KW-0812">Transmembrane</keyword>
<dbReference type="Proteomes" id="UP000267798">
    <property type="component" value="Unassembled WGS sequence"/>
</dbReference>
<evidence type="ECO:0000313" key="2">
    <source>
        <dbReference type="EMBL" id="RJX38028.1"/>
    </source>
</evidence>
<keyword evidence="1" id="KW-0472">Membrane</keyword>
<protein>
    <submittedName>
        <fullName evidence="2">Uncharacterized protein</fullName>
    </submittedName>
</protein>
<evidence type="ECO:0000313" key="3">
    <source>
        <dbReference type="Proteomes" id="UP000267798"/>
    </source>
</evidence>
<keyword evidence="1" id="KW-1133">Transmembrane helix</keyword>
<evidence type="ECO:0000256" key="1">
    <source>
        <dbReference type="SAM" id="Phobius"/>
    </source>
</evidence>
<feature type="transmembrane region" description="Helical" evidence="1">
    <location>
        <begin position="25"/>
        <end position="43"/>
    </location>
</feature>
<dbReference type="EMBL" id="QXQB01000004">
    <property type="protein sequence ID" value="RJX38028.1"/>
    <property type="molecule type" value="Genomic_DNA"/>
</dbReference>
<gene>
    <name evidence="2" type="ORF">D3P09_18295</name>
</gene>
<name>A0A3A6PGF0_9BACL</name>
<dbReference type="AlphaFoldDB" id="A0A3A6PGF0"/>
<proteinExistence type="predicted"/>
<organism evidence="2 3">
    <name type="scientific">Paenibacillus pinisoli</name>
    <dbReference type="NCBI Taxonomy" id="1276110"/>
    <lineage>
        <taxon>Bacteria</taxon>
        <taxon>Bacillati</taxon>
        <taxon>Bacillota</taxon>
        <taxon>Bacilli</taxon>
        <taxon>Bacillales</taxon>
        <taxon>Paenibacillaceae</taxon>
        <taxon>Paenibacillus</taxon>
    </lineage>
</organism>
<reference evidence="2 3" key="1">
    <citation type="submission" date="2018-09" db="EMBL/GenBank/DDBJ databases">
        <title>Paenibacillus aracenensis nov. sp. isolated from a cave in southern Spain.</title>
        <authorList>
            <person name="Jurado V."/>
            <person name="Gutierrez-Patricio S."/>
            <person name="Gonzalez-Pimentel J.L."/>
            <person name="Miller A.Z."/>
            <person name="Laiz L."/>
            <person name="Saiz-Jimenez C."/>
        </authorList>
    </citation>
    <scope>NUCLEOTIDE SEQUENCE [LARGE SCALE GENOMIC DNA]</scope>
    <source>
        <strain evidence="2 3">JCM 19203</strain>
    </source>
</reference>
<keyword evidence="3" id="KW-1185">Reference proteome</keyword>
<sequence length="270" mass="31066">MSCGKTGGLQPVEKRAAGIVRRDQWLTGLILLLLIVIGLLFSASALQTVLLIAAGAAAAALLWTLSKRFTPALRRIQLQKMFQQYSYELASGLAIDHQAAIRVFQEGDKPRTYEMLREIGSLVHNDQLKLEQIMLLQTFQLRKDMDLMLEPLLMDSFSPDLVAYIGEMAKIRRDLIKENTFRYMLQHEMYILNMPNGETVLAAVAGAAVRKSRYMTMYPYLLIRYARLLPKDRFLRLYKFAKSARSGPLYDEVMRIYEEKFKWDPDFQNA</sequence>
<feature type="transmembrane region" description="Helical" evidence="1">
    <location>
        <begin position="49"/>
        <end position="66"/>
    </location>
</feature>
<accession>A0A3A6PGF0</accession>